<gene>
    <name evidence="4" type="ORF">SAMN05421578_12627</name>
</gene>
<evidence type="ECO:0000313" key="5">
    <source>
        <dbReference type="Proteomes" id="UP000186666"/>
    </source>
</evidence>
<evidence type="ECO:0000256" key="2">
    <source>
        <dbReference type="SAM" id="Coils"/>
    </source>
</evidence>
<dbReference type="PANTHER" id="PTHR33795">
    <property type="entry name" value="INSERTION ELEMENT IS150 PROTEIN INSJ"/>
    <property type="match status" value="1"/>
</dbReference>
<reference evidence="4 5" key="1">
    <citation type="submission" date="2017-01" db="EMBL/GenBank/DDBJ databases">
        <authorList>
            <person name="Varghese N."/>
            <person name="Submissions S."/>
        </authorList>
    </citation>
    <scope>NUCLEOTIDE SEQUENCE [LARGE SCALE GENOMIC DNA]</scope>
    <source>
        <strain evidence="4 5">ATCC 23464</strain>
    </source>
</reference>
<dbReference type="Proteomes" id="UP000186666">
    <property type="component" value="Unassembled WGS sequence"/>
</dbReference>
<dbReference type="InterPro" id="IPR036388">
    <property type="entry name" value="WH-like_DNA-bd_sf"/>
</dbReference>
<feature type="domain" description="Insertion element IS150 protein InsJ-like helix-turn-helix" evidence="3">
    <location>
        <begin position="11"/>
        <end position="56"/>
    </location>
</feature>
<dbReference type="Gene3D" id="1.10.10.10">
    <property type="entry name" value="Winged helix-like DNA-binding domain superfamily/Winged helix DNA-binding domain"/>
    <property type="match status" value="3"/>
</dbReference>
<dbReference type="InterPro" id="IPR055247">
    <property type="entry name" value="InsJ-like_HTH"/>
</dbReference>
<comment type="caution">
    <text evidence="4">The sequence shown here is derived from an EMBL/GenBank/DDBJ whole genome shotgun (WGS) entry which is preliminary data.</text>
</comment>
<feature type="domain" description="Insertion element IS150 protein InsJ-like helix-turn-helix" evidence="3">
    <location>
        <begin position="69"/>
        <end position="108"/>
    </location>
</feature>
<protein>
    <submittedName>
        <fullName evidence="4">Transposase and inactivated derivatives</fullName>
    </submittedName>
</protein>
<dbReference type="InterPro" id="IPR052057">
    <property type="entry name" value="IS150/IS1296_orfA-like"/>
</dbReference>
<keyword evidence="2" id="KW-0175">Coiled coil</keyword>
<evidence type="ECO:0000313" key="4">
    <source>
        <dbReference type="EMBL" id="SIR64473.1"/>
    </source>
</evidence>
<dbReference type="RefSeq" id="WP_068591788.1">
    <property type="nucleotide sequence ID" value="NZ_FTNK01000026.1"/>
</dbReference>
<evidence type="ECO:0000256" key="1">
    <source>
        <dbReference type="ARBA" id="ARBA00038232"/>
    </source>
</evidence>
<dbReference type="EMBL" id="FTNK01000026">
    <property type="protein sequence ID" value="SIR64473.1"/>
    <property type="molecule type" value="Genomic_DNA"/>
</dbReference>
<accession>A0ABY1KD81</accession>
<organism evidence="4 5">
    <name type="scientific">Paenibacillus macquariensis</name>
    <dbReference type="NCBI Taxonomy" id="948756"/>
    <lineage>
        <taxon>Bacteria</taxon>
        <taxon>Bacillati</taxon>
        <taxon>Bacillota</taxon>
        <taxon>Bacilli</taxon>
        <taxon>Bacillales</taxon>
        <taxon>Paenibacillaceae</taxon>
        <taxon>Paenibacillus</taxon>
    </lineage>
</organism>
<sequence>MSKINEYNAIEKLAIIQELKAGQSSSVEVAKKHNISVTTLVKWRHRYELYGIEGLEIHSHTRSYSAELKLQAVQDYLSGEYSQYEIIDKYKIASRTQFSDWVKKYNGHSSLKAYKGEAKAMSKGRSTSHQERIDIVLYCLAHDHDYRKTAEQYQISYHQVYQWVKKYKEHGPDALQDGRGRKIAEEELTESDRQKLEMKKLEYENERLRAENAFLKKLHELNKTLSNA</sequence>
<dbReference type="Pfam" id="PF13518">
    <property type="entry name" value="HTH_28"/>
    <property type="match status" value="3"/>
</dbReference>
<dbReference type="SUPFAM" id="SSF48295">
    <property type="entry name" value="TrpR-like"/>
    <property type="match status" value="3"/>
</dbReference>
<evidence type="ECO:0000259" key="3">
    <source>
        <dbReference type="Pfam" id="PF13518"/>
    </source>
</evidence>
<proteinExistence type="inferred from homology"/>
<dbReference type="InterPro" id="IPR010921">
    <property type="entry name" value="Trp_repressor/repl_initiator"/>
</dbReference>
<keyword evidence="5" id="KW-1185">Reference proteome</keyword>
<feature type="domain" description="Insertion element IS150 protein InsJ-like helix-turn-helix" evidence="3">
    <location>
        <begin position="131"/>
        <end position="182"/>
    </location>
</feature>
<dbReference type="PANTHER" id="PTHR33795:SF1">
    <property type="entry name" value="INSERTION ELEMENT IS150 PROTEIN INSJ"/>
    <property type="match status" value="1"/>
</dbReference>
<name>A0ABY1KD81_9BACL</name>
<comment type="similarity">
    <text evidence="1">Belongs to the IS150/IS1296 orfA family.</text>
</comment>
<feature type="coiled-coil region" evidence="2">
    <location>
        <begin position="184"/>
        <end position="218"/>
    </location>
</feature>